<dbReference type="RefSeq" id="WP_192779167.1">
    <property type="nucleotide sequence ID" value="NZ_BAAASY010000009.1"/>
</dbReference>
<dbReference type="EMBL" id="JADBEF010000001">
    <property type="protein sequence ID" value="MBE1564858.1"/>
    <property type="molecule type" value="Genomic_DNA"/>
</dbReference>
<evidence type="ECO:0000313" key="1">
    <source>
        <dbReference type="EMBL" id="MBE1564858.1"/>
    </source>
</evidence>
<organism evidence="1 2">
    <name type="scientific">Nonomuraea africana</name>
    <dbReference type="NCBI Taxonomy" id="46171"/>
    <lineage>
        <taxon>Bacteria</taxon>
        <taxon>Bacillati</taxon>
        <taxon>Actinomycetota</taxon>
        <taxon>Actinomycetes</taxon>
        <taxon>Streptosporangiales</taxon>
        <taxon>Streptosporangiaceae</taxon>
        <taxon>Nonomuraea</taxon>
    </lineage>
</organism>
<protein>
    <submittedName>
        <fullName evidence="1">Uncharacterized protein</fullName>
    </submittedName>
</protein>
<reference evidence="1 2" key="1">
    <citation type="submission" date="2020-10" db="EMBL/GenBank/DDBJ databases">
        <title>Sequencing the genomes of 1000 actinobacteria strains.</title>
        <authorList>
            <person name="Klenk H.-P."/>
        </authorList>
    </citation>
    <scope>NUCLEOTIDE SEQUENCE [LARGE SCALE GENOMIC DNA]</scope>
    <source>
        <strain evidence="1 2">DSM 43748</strain>
    </source>
</reference>
<comment type="caution">
    <text evidence="1">The sequence shown here is derived from an EMBL/GenBank/DDBJ whole genome shotgun (WGS) entry which is preliminary data.</text>
</comment>
<sequence length="55" mass="6308">MLGFWDDPAIVEEALDAWASFATEHEEFTDTVERLTGRPARSLREWAADHAADFR</sequence>
<dbReference type="Proteomes" id="UP000661607">
    <property type="component" value="Unassembled WGS sequence"/>
</dbReference>
<proteinExistence type="predicted"/>
<gene>
    <name evidence="1" type="ORF">H4W81_007637</name>
</gene>
<accession>A0ABR9KS35</accession>
<name>A0ABR9KS35_9ACTN</name>
<evidence type="ECO:0000313" key="2">
    <source>
        <dbReference type="Proteomes" id="UP000661607"/>
    </source>
</evidence>
<keyword evidence="2" id="KW-1185">Reference proteome</keyword>